<dbReference type="Proteomes" id="UP001498421">
    <property type="component" value="Unassembled WGS sequence"/>
</dbReference>
<sequence>MKHVIKELSKTKTVIIIAHRLSTIRRVDRIIVLDVSGEGHSEIAEEGTHEELLKLEGLYFQMWNTFIGED</sequence>
<dbReference type="PANTHER" id="PTHR24222:SF76">
    <property type="entry name" value="MYCOBACTIN IMPORT ATP-BINDING_PERMEASE PROTEIN IRTB"/>
    <property type="match status" value="1"/>
</dbReference>
<protein>
    <submittedName>
        <fullName evidence="1">Uncharacterized protein</fullName>
    </submittedName>
</protein>
<keyword evidence="2" id="KW-1185">Reference proteome</keyword>
<dbReference type="Gene3D" id="3.40.50.300">
    <property type="entry name" value="P-loop containing nucleotide triphosphate hydrolases"/>
    <property type="match status" value="1"/>
</dbReference>
<dbReference type="PANTHER" id="PTHR24222">
    <property type="entry name" value="ABC TRANSPORTER B FAMILY"/>
    <property type="match status" value="1"/>
</dbReference>
<dbReference type="SUPFAM" id="SSF52540">
    <property type="entry name" value="P-loop containing nucleoside triphosphate hydrolases"/>
    <property type="match status" value="1"/>
</dbReference>
<dbReference type="InterPro" id="IPR039421">
    <property type="entry name" value="Type_1_exporter"/>
</dbReference>
<evidence type="ECO:0000313" key="2">
    <source>
        <dbReference type="Proteomes" id="UP001498421"/>
    </source>
</evidence>
<reference evidence="1 2" key="1">
    <citation type="journal article" date="2025" name="Microbiol. Resour. Announc.">
        <title>Draft genome sequences for Neonectria magnoliae and Neonectria punicea, canker pathogens of Liriodendron tulipifera and Acer saccharum in West Virginia.</title>
        <authorList>
            <person name="Petronek H.M."/>
            <person name="Kasson M.T."/>
            <person name="Metheny A.M."/>
            <person name="Stauder C.M."/>
            <person name="Lovett B."/>
            <person name="Lynch S.C."/>
            <person name="Garnas J.R."/>
            <person name="Kasson L.R."/>
            <person name="Stajich J.E."/>
        </authorList>
    </citation>
    <scope>NUCLEOTIDE SEQUENCE [LARGE SCALE GENOMIC DNA]</scope>
    <source>
        <strain evidence="1 2">NRRL 64651</strain>
    </source>
</reference>
<evidence type="ECO:0000313" key="1">
    <source>
        <dbReference type="EMBL" id="KAK7428990.1"/>
    </source>
</evidence>
<organism evidence="1 2">
    <name type="scientific">Neonectria magnoliae</name>
    <dbReference type="NCBI Taxonomy" id="2732573"/>
    <lineage>
        <taxon>Eukaryota</taxon>
        <taxon>Fungi</taxon>
        <taxon>Dikarya</taxon>
        <taxon>Ascomycota</taxon>
        <taxon>Pezizomycotina</taxon>
        <taxon>Sordariomycetes</taxon>
        <taxon>Hypocreomycetidae</taxon>
        <taxon>Hypocreales</taxon>
        <taxon>Nectriaceae</taxon>
        <taxon>Neonectria</taxon>
    </lineage>
</organism>
<dbReference type="EMBL" id="JAZAVK010000034">
    <property type="protein sequence ID" value="KAK7428990.1"/>
    <property type="molecule type" value="Genomic_DNA"/>
</dbReference>
<dbReference type="InterPro" id="IPR027417">
    <property type="entry name" value="P-loop_NTPase"/>
</dbReference>
<name>A0ABR1I7L7_9HYPO</name>
<accession>A0ABR1I7L7</accession>
<comment type="caution">
    <text evidence="1">The sequence shown here is derived from an EMBL/GenBank/DDBJ whole genome shotgun (WGS) entry which is preliminary data.</text>
</comment>
<gene>
    <name evidence="1" type="ORF">QQZ08_004502</name>
</gene>
<proteinExistence type="predicted"/>